<dbReference type="EMBL" id="JADOXO010000008">
    <property type="protein sequence ID" value="KAF9820786.1"/>
    <property type="molecule type" value="Genomic_DNA"/>
</dbReference>
<evidence type="ECO:0000313" key="2">
    <source>
        <dbReference type="EMBL" id="KAF9820786.1"/>
    </source>
</evidence>
<dbReference type="Gene3D" id="3.40.50.11350">
    <property type="match status" value="1"/>
</dbReference>
<reference evidence="2" key="1">
    <citation type="submission" date="2020-11" db="EMBL/GenBank/DDBJ databases">
        <authorList>
            <person name="Koelle M."/>
            <person name="Horta M.A.C."/>
            <person name="Nowrousian M."/>
            <person name="Ohm R.A."/>
            <person name="Benz P."/>
            <person name="Pilgard A."/>
        </authorList>
    </citation>
    <scope>NUCLEOTIDE SEQUENCE</scope>
    <source>
        <strain evidence="2">FPRL280</strain>
    </source>
</reference>
<comment type="caution">
    <text evidence="2">The sequence shown here is derived from an EMBL/GenBank/DDBJ whole genome shotgun (WGS) entry which is preliminary data.</text>
</comment>
<accession>A0A8H7PA25</accession>
<name>A0A8H7PA25_9APHY</name>
<keyword evidence="1" id="KW-0472">Membrane</keyword>
<organism evidence="2 3">
    <name type="scientific">Rhodonia placenta</name>
    <dbReference type="NCBI Taxonomy" id="104341"/>
    <lineage>
        <taxon>Eukaryota</taxon>
        <taxon>Fungi</taxon>
        <taxon>Dikarya</taxon>
        <taxon>Basidiomycota</taxon>
        <taxon>Agaricomycotina</taxon>
        <taxon>Agaricomycetes</taxon>
        <taxon>Polyporales</taxon>
        <taxon>Adustoporiaceae</taxon>
        <taxon>Rhodonia</taxon>
    </lineage>
</organism>
<keyword evidence="1" id="KW-1133">Transmembrane helix</keyword>
<feature type="transmembrane region" description="Helical" evidence="1">
    <location>
        <begin position="34"/>
        <end position="51"/>
    </location>
</feature>
<protein>
    <submittedName>
        <fullName evidence="2">Uncharacterized protein</fullName>
    </submittedName>
</protein>
<sequence length="477" mass="54405">MFRLAHRGPDVLPTTHDRLTQRTPHWLRWHNRRYTRIAFFALVALAVLALFRTTSTADIVPYVEDLPEFHIYPPLYEKYHARELQLPQHDPDLPLPEGREGKYIWMANHVHASGWGNAMQELLLNSYLAYGSGRSFVFDNYTWNRDGSDYTDYNGKLIPSRIPLSAIMSGPTIGGPFPPGDPAPRAVTKEYFDEVCPHPTVIHSDEVSSQLPGDSTAQMMFDKWIEKLRTADRCVEIDRDSLQIFSIWIFGSRRVLDIYDSLTKSPILSDFRWSPLIESAFETNRPIFSPASGLEPYIPALPWFGASSNPYPPLPGLLVLHVRRGDFASHCEHLARWSSDWNGFNQFPTLPDKFERLPSAGWGETTPENLDLYMRRCFPSIEQIVAKVEEVRATPAGRGLRHVYIMTNGAKDWVDELKRALGKTGHFKKVSSSRELRLSWEQKYIAQAVDMLIGQRAQVLIGNGVRAASVYSFGRRC</sequence>
<evidence type="ECO:0000313" key="3">
    <source>
        <dbReference type="Proteomes" id="UP000639403"/>
    </source>
</evidence>
<keyword evidence="1" id="KW-0812">Transmembrane</keyword>
<reference evidence="2" key="2">
    <citation type="journal article" name="Front. Microbiol.">
        <title>Degradative Capacity of Two Strains of Rhodonia placenta: From Phenotype to Genotype.</title>
        <authorList>
            <person name="Kolle M."/>
            <person name="Horta M.A.C."/>
            <person name="Nowrousian M."/>
            <person name="Ohm R.A."/>
            <person name="Benz J.P."/>
            <person name="Pilgard A."/>
        </authorList>
    </citation>
    <scope>NUCLEOTIDE SEQUENCE</scope>
    <source>
        <strain evidence="2">FPRL280</strain>
    </source>
</reference>
<gene>
    <name evidence="2" type="ORF">IEO21_01229</name>
</gene>
<dbReference type="AlphaFoldDB" id="A0A8H7PA25"/>
<evidence type="ECO:0000256" key="1">
    <source>
        <dbReference type="SAM" id="Phobius"/>
    </source>
</evidence>
<dbReference type="CDD" id="cd11296">
    <property type="entry name" value="O-FucT_like"/>
    <property type="match status" value="1"/>
</dbReference>
<dbReference type="Proteomes" id="UP000639403">
    <property type="component" value="Unassembled WGS sequence"/>
</dbReference>
<proteinExistence type="predicted"/>